<evidence type="ECO:0000256" key="1">
    <source>
        <dbReference type="SAM" id="MobiDB-lite"/>
    </source>
</evidence>
<dbReference type="EMBL" id="PJEX01000298">
    <property type="protein sequence ID" value="TKW51539.1"/>
    <property type="molecule type" value="Genomic_DNA"/>
</dbReference>
<dbReference type="Proteomes" id="UP000310108">
    <property type="component" value="Unassembled WGS sequence"/>
</dbReference>
<keyword evidence="2" id="KW-0812">Transmembrane</keyword>
<dbReference type="AlphaFoldDB" id="A0A4U6X952"/>
<keyword evidence="2" id="KW-0472">Membrane</keyword>
<evidence type="ECO:0000256" key="2">
    <source>
        <dbReference type="SAM" id="Phobius"/>
    </source>
</evidence>
<comment type="caution">
    <text evidence="3">The sequence shown here is derived from an EMBL/GenBank/DDBJ whole genome shotgun (WGS) entry which is preliminary data.</text>
</comment>
<feature type="transmembrane region" description="Helical" evidence="2">
    <location>
        <begin position="147"/>
        <end position="172"/>
    </location>
</feature>
<organism evidence="3 4">
    <name type="scientific">Colletotrichum tanaceti</name>
    <dbReference type="NCBI Taxonomy" id="1306861"/>
    <lineage>
        <taxon>Eukaryota</taxon>
        <taxon>Fungi</taxon>
        <taxon>Dikarya</taxon>
        <taxon>Ascomycota</taxon>
        <taxon>Pezizomycotina</taxon>
        <taxon>Sordariomycetes</taxon>
        <taxon>Hypocreomycetidae</taxon>
        <taxon>Glomerellales</taxon>
        <taxon>Glomerellaceae</taxon>
        <taxon>Colletotrichum</taxon>
        <taxon>Colletotrichum destructivum species complex</taxon>
    </lineage>
</organism>
<name>A0A4U6X952_9PEZI</name>
<keyword evidence="2" id="KW-1133">Transmembrane helix</keyword>
<feature type="compositionally biased region" description="Pro residues" evidence="1">
    <location>
        <begin position="46"/>
        <end position="55"/>
    </location>
</feature>
<keyword evidence="4" id="KW-1185">Reference proteome</keyword>
<protein>
    <submittedName>
        <fullName evidence="3">Uncharacterized protein</fullName>
    </submittedName>
</protein>
<accession>A0A4U6X952</accession>
<evidence type="ECO:0000313" key="4">
    <source>
        <dbReference type="Proteomes" id="UP000310108"/>
    </source>
</evidence>
<feature type="region of interest" description="Disordered" evidence="1">
    <location>
        <begin position="1"/>
        <end position="56"/>
    </location>
</feature>
<evidence type="ECO:0000313" key="3">
    <source>
        <dbReference type="EMBL" id="TKW51539.1"/>
    </source>
</evidence>
<gene>
    <name evidence="3" type="ORF">CTA1_8945</name>
</gene>
<proteinExistence type="predicted"/>
<reference evidence="3 4" key="1">
    <citation type="journal article" date="2019" name="PLoS ONE">
        <title>Comparative genome analysis indicates high evolutionary potential of pathogenicity genes in Colletotrichum tanaceti.</title>
        <authorList>
            <person name="Lelwala R.V."/>
            <person name="Korhonen P.K."/>
            <person name="Young N.D."/>
            <person name="Scott J.B."/>
            <person name="Ades P.A."/>
            <person name="Gasser R.B."/>
            <person name="Taylor P.W.J."/>
        </authorList>
    </citation>
    <scope>NUCLEOTIDE SEQUENCE [LARGE SCALE GENOMIC DNA]</scope>
    <source>
        <strain evidence="3">BRIP57314</strain>
    </source>
</reference>
<feature type="compositionally biased region" description="Basic and acidic residues" evidence="1">
    <location>
        <begin position="8"/>
        <end position="21"/>
    </location>
</feature>
<sequence length="178" mass="19752">MIPPKAKFVREIERGRHDKTARSFPASFRTRHGPPPAPKPHCTLGAPPPPPPPPDTTYFARILRRCRHGDGNNDDDTDPYAPTLPLYEKEADNASLFTVRRGGVYTKRRGSRGYAGAGRWSLSSYGSFDVARYRRDLAAATARRRRWLTFLAFALAGLVLIFGAGVLAFVLMSVPRGE</sequence>